<protein>
    <submittedName>
        <fullName evidence="1">Uncharacterized protein</fullName>
    </submittedName>
</protein>
<sequence length="100" mass="11463">MADTQTFQKFWSCLDMAMALDLLDSAQLDELQIRLAVDEEMISRYAEAEMKMIEGCSLEHELAEIKQQAQPAMAQLKENDLVVQRESEELTQVEAQIIEL</sequence>
<accession>A0A314XLJ9</accession>
<name>A0A314XLJ9_PRUYE</name>
<organism evidence="1 2">
    <name type="scientific">Prunus yedoensis var. nudiflora</name>
    <dbReference type="NCBI Taxonomy" id="2094558"/>
    <lineage>
        <taxon>Eukaryota</taxon>
        <taxon>Viridiplantae</taxon>
        <taxon>Streptophyta</taxon>
        <taxon>Embryophyta</taxon>
        <taxon>Tracheophyta</taxon>
        <taxon>Spermatophyta</taxon>
        <taxon>Magnoliopsida</taxon>
        <taxon>eudicotyledons</taxon>
        <taxon>Gunneridae</taxon>
        <taxon>Pentapetalae</taxon>
        <taxon>rosids</taxon>
        <taxon>fabids</taxon>
        <taxon>Rosales</taxon>
        <taxon>Rosaceae</taxon>
        <taxon>Amygdaloideae</taxon>
        <taxon>Amygdaleae</taxon>
        <taxon>Prunus</taxon>
    </lineage>
</organism>
<reference evidence="1 2" key="1">
    <citation type="submission" date="2018-02" db="EMBL/GenBank/DDBJ databases">
        <title>Draft genome of wild Prunus yedoensis var. nudiflora.</title>
        <authorList>
            <person name="Baek S."/>
            <person name="Kim J.-H."/>
            <person name="Choi K."/>
            <person name="Kim G.-B."/>
            <person name="Cho A."/>
            <person name="Jang H."/>
            <person name="Shin C.-H."/>
            <person name="Yu H.-J."/>
            <person name="Mun J.-H."/>
        </authorList>
    </citation>
    <scope>NUCLEOTIDE SEQUENCE [LARGE SCALE GENOMIC DNA]</scope>
    <source>
        <strain evidence="2">cv. Jeju island</strain>
        <tissue evidence="1">Leaf</tissue>
    </source>
</reference>
<dbReference type="EMBL" id="PJQY01002514">
    <property type="protein sequence ID" value="PQP92898.1"/>
    <property type="molecule type" value="Genomic_DNA"/>
</dbReference>
<evidence type="ECO:0000313" key="2">
    <source>
        <dbReference type="Proteomes" id="UP000250321"/>
    </source>
</evidence>
<gene>
    <name evidence="1" type="ORF">Pyn_33142</name>
</gene>
<dbReference type="Proteomes" id="UP000250321">
    <property type="component" value="Unassembled WGS sequence"/>
</dbReference>
<evidence type="ECO:0000313" key="1">
    <source>
        <dbReference type="EMBL" id="PQP92898.1"/>
    </source>
</evidence>
<keyword evidence="2" id="KW-1185">Reference proteome</keyword>
<proteinExistence type="predicted"/>
<dbReference type="AlphaFoldDB" id="A0A314XLJ9"/>
<comment type="caution">
    <text evidence="1">The sequence shown here is derived from an EMBL/GenBank/DDBJ whole genome shotgun (WGS) entry which is preliminary data.</text>
</comment>